<organism evidence="2">
    <name type="scientific">Alectorobius mimon</name>
    <dbReference type="NCBI Taxonomy" id="360319"/>
    <lineage>
        <taxon>Eukaryota</taxon>
        <taxon>Metazoa</taxon>
        <taxon>Ecdysozoa</taxon>
        <taxon>Arthropoda</taxon>
        <taxon>Chelicerata</taxon>
        <taxon>Arachnida</taxon>
        <taxon>Acari</taxon>
        <taxon>Parasitiformes</taxon>
        <taxon>Ixodida</taxon>
        <taxon>Ixodoidea</taxon>
        <taxon>Argasidae</taxon>
        <taxon>Ornithodorinae</taxon>
        <taxon>Alectorobius</taxon>
    </lineage>
</organism>
<dbReference type="EMBL" id="GEIB01000125">
    <property type="protein sequence ID" value="JAR87643.1"/>
    <property type="molecule type" value="Transcribed_RNA"/>
</dbReference>
<protein>
    <submittedName>
        <fullName evidence="2">Fibrillin</fullName>
    </submittedName>
</protein>
<accession>A0A147BA70</accession>
<evidence type="ECO:0000313" key="2">
    <source>
        <dbReference type="EMBL" id="JAR87643.1"/>
    </source>
</evidence>
<feature type="non-terminal residue" evidence="2">
    <location>
        <position position="1"/>
    </location>
</feature>
<proteinExistence type="predicted"/>
<feature type="region of interest" description="Disordered" evidence="1">
    <location>
        <begin position="31"/>
        <end position="55"/>
    </location>
</feature>
<reference evidence="2" key="1">
    <citation type="submission" date="2016-03" db="EMBL/GenBank/DDBJ databases">
        <title>Gut transcriptome analysis on engorged females of Ornithodoros mimon (Acari: Argasidae) and phylogenetic inferences of soft ticks.</title>
        <authorList>
            <person name="Landulfo G.A."/>
            <person name="Giovanni D."/>
            <person name="Carvalho E."/>
            <person name="Junqueira-de-Azevedo I."/>
            <person name="Patane J."/>
            <person name="Mendoca R."/>
            <person name="Barros-Battesti D."/>
        </authorList>
    </citation>
    <scope>NUCLEOTIDE SEQUENCE</scope>
    <source>
        <strain evidence="2">Females</strain>
        <tissue evidence="2">Gut</tissue>
    </source>
</reference>
<feature type="compositionally biased region" description="Basic residues" evidence="1">
    <location>
        <begin position="34"/>
        <end position="55"/>
    </location>
</feature>
<name>A0A147BA70_9ACAR</name>
<dbReference type="AlphaFoldDB" id="A0A147BA70"/>
<evidence type="ECO:0000256" key="1">
    <source>
        <dbReference type="SAM" id="MobiDB-lite"/>
    </source>
</evidence>
<sequence length="157" mass="17750">LQFGAYSPGDKENIISTEGCYSCKLNGATGRSASLRHRRTPTSRRKSPQHKHRHARSHMETLKMHVPLSQASPGLPILEVLPAVNYLRNDTSYRILHGTDRAFFQAAPSDDGIILQLSRQLWEARAYRVYLGHRTASVEVSLHHITPFRLKVEVLVT</sequence>